<organism evidence="2 3">
    <name type="scientific">Aldrovandia affinis</name>
    <dbReference type="NCBI Taxonomy" id="143900"/>
    <lineage>
        <taxon>Eukaryota</taxon>
        <taxon>Metazoa</taxon>
        <taxon>Chordata</taxon>
        <taxon>Craniata</taxon>
        <taxon>Vertebrata</taxon>
        <taxon>Euteleostomi</taxon>
        <taxon>Actinopterygii</taxon>
        <taxon>Neopterygii</taxon>
        <taxon>Teleostei</taxon>
        <taxon>Notacanthiformes</taxon>
        <taxon>Halosauridae</taxon>
        <taxon>Aldrovandia</taxon>
    </lineage>
</organism>
<dbReference type="EMBL" id="JAINUG010000128">
    <property type="protein sequence ID" value="KAJ8394230.1"/>
    <property type="molecule type" value="Genomic_DNA"/>
</dbReference>
<evidence type="ECO:0000313" key="3">
    <source>
        <dbReference type="Proteomes" id="UP001221898"/>
    </source>
</evidence>
<gene>
    <name evidence="2" type="ORF">AAFF_G00048130</name>
</gene>
<protein>
    <submittedName>
        <fullName evidence="2">Uncharacterized protein</fullName>
    </submittedName>
</protein>
<evidence type="ECO:0000313" key="2">
    <source>
        <dbReference type="EMBL" id="KAJ8394230.1"/>
    </source>
</evidence>
<name>A0AAD7WF26_9TELE</name>
<reference evidence="2" key="1">
    <citation type="journal article" date="2023" name="Science">
        <title>Genome structures resolve the early diversification of teleost fishes.</title>
        <authorList>
            <person name="Parey E."/>
            <person name="Louis A."/>
            <person name="Montfort J."/>
            <person name="Bouchez O."/>
            <person name="Roques C."/>
            <person name="Iampietro C."/>
            <person name="Lluch J."/>
            <person name="Castinel A."/>
            <person name="Donnadieu C."/>
            <person name="Desvignes T."/>
            <person name="Floi Bucao C."/>
            <person name="Jouanno E."/>
            <person name="Wen M."/>
            <person name="Mejri S."/>
            <person name="Dirks R."/>
            <person name="Jansen H."/>
            <person name="Henkel C."/>
            <person name="Chen W.J."/>
            <person name="Zahm M."/>
            <person name="Cabau C."/>
            <person name="Klopp C."/>
            <person name="Thompson A.W."/>
            <person name="Robinson-Rechavi M."/>
            <person name="Braasch I."/>
            <person name="Lecointre G."/>
            <person name="Bobe J."/>
            <person name="Postlethwait J.H."/>
            <person name="Berthelot C."/>
            <person name="Roest Crollius H."/>
            <person name="Guiguen Y."/>
        </authorList>
    </citation>
    <scope>NUCLEOTIDE SEQUENCE</scope>
    <source>
        <strain evidence="2">NC1722</strain>
    </source>
</reference>
<sequence length="269" mass="28995">MSTRRRTRRQKQAVQGFRDGKDGKRGTGCVDMLAFKYMEMCKVESSTESESDVSPRWSDTSTKGCGVCSTPESRSARKVLTFVPKPGRSHLPSLDPYDGSSEDSGSSKRGPRGARPGGCRGRSRGRRVAPNPAPFSSETGKCGTPLPPPDVQMRSSSDSEMRAAELGPSPPRGRRERAGETAVDSGMHTESSLSTPGLFACVGATPVRAPGSPSHRRQAGPHWLHSKSPASPTPLRPLPKRKACFLGAEEHGVRKRQCVMETEPAHFPT</sequence>
<comment type="caution">
    <text evidence="2">The sequence shown here is derived from an EMBL/GenBank/DDBJ whole genome shotgun (WGS) entry which is preliminary data.</text>
</comment>
<evidence type="ECO:0000256" key="1">
    <source>
        <dbReference type="SAM" id="MobiDB-lite"/>
    </source>
</evidence>
<dbReference type="Proteomes" id="UP001221898">
    <property type="component" value="Unassembled WGS sequence"/>
</dbReference>
<feature type="region of interest" description="Disordered" evidence="1">
    <location>
        <begin position="1"/>
        <end position="27"/>
    </location>
</feature>
<feature type="compositionally biased region" description="Basic residues" evidence="1">
    <location>
        <begin position="1"/>
        <end position="11"/>
    </location>
</feature>
<accession>A0AAD7WF26</accession>
<dbReference type="AlphaFoldDB" id="A0AAD7WF26"/>
<proteinExistence type="predicted"/>
<feature type="region of interest" description="Disordered" evidence="1">
    <location>
        <begin position="208"/>
        <end position="239"/>
    </location>
</feature>
<feature type="region of interest" description="Disordered" evidence="1">
    <location>
        <begin position="44"/>
        <end position="196"/>
    </location>
</feature>
<keyword evidence="3" id="KW-1185">Reference proteome</keyword>